<dbReference type="Pfam" id="PF02321">
    <property type="entry name" value="OEP"/>
    <property type="match status" value="2"/>
</dbReference>
<dbReference type="eggNOG" id="COG1538">
    <property type="taxonomic scope" value="Bacteria"/>
</dbReference>
<evidence type="ECO:0000256" key="6">
    <source>
        <dbReference type="ARBA" id="ARBA00023136"/>
    </source>
</evidence>
<gene>
    <name evidence="8" type="ordered locus">Palpr_2698</name>
</gene>
<proteinExistence type="inferred from homology"/>
<dbReference type="Proteomes" id="UP000008718">
    <property type="component" value="Chromosome"/>
</dbReference>
<evidence type="ECO:0000256" key="1">
    <source>
        <dbReference type="ARBA" id="ARBA00004442"/>
    </source>
</evidence>
<sequence length="428" mass="47482">MVMIFTNLAAQEKPAKWDLTNCIDYALKNNIQVQKSKISLEQSAVSTKQAKAQLFPNLSASVNQNFSNSPFLVGEGTANSYTGSYGINSSLLLFDGGKTEKNIRVQKLLEEVSKYNVLYSQKNIQFSILQSYLQILYAAESVNIDSATVEVSKYQFERGKNLLKAGSISKVDLAKLESQFSSDKYLLVTAKNALETQKLNLKQLLELTVKDELNITIPSLNDIDILKPLPSLQSIYENSLSIMPQLKSSKLNIQVAELETEKAKAGYLPKVSLNASVGTGNNNLSSYNFSKQLQDRFNEGIGLTVSIPIFTNRSTKSAIETSKLNEKTSQLNLLDAEKSLLTSVESSYQDAISAQSQYVSATEKVKALQTSYDLIEQQFNLGLKSTLDLLTEKNNLLAAKQSLIQAKYLSIMNVQMLNLYQDLPLEIK</sequence>
<organism evidence="8 9">
    <name type="scientific">Paludibacter propionicigenes (strain DSM 17365 / JCM 13257 / WB4)</name>
    <dbReference type="NCBI Taxonomy" id="694427"/>
    <lineage>
        <taxon>Bacteria</taxon>
        <taxon>Pseudomonadati</taxon>
        <taxon>Bacteroidota</taxon>
        <taxon>Bacteroidia</taxon>
        <taxon>Bacteroidales</taxon>
        <taxon>Paludibacteraceae</taxon>
        <taxon>Paludibacter</taxon>
    </lineage>
</organism>
<comment type="similarity">
    <text evidence="2">Belongs to the outer membrane factor (OMF) (TC 1.B.17) family.</text>
</comment>
<dbReference type="GO" id="GO:0015288">
    <property type="term" value="F:porin activity"/>
    <property type="evidence" value="ECO:0007669"/>
    <property type="project" value="TreeGrafter"/>
</dbReference>
<comment type="subcellular location">
    <subcellularLocation>
        <location evidence="1">Cell outer membrane</location>
    </subcellularLocation>
</comment>
<keyword evidence="6" id="KW-0472">Membrane</keyword>
<dbReference type="PANTHER" id="PTHR30026">
    <property type="entry name" value="OUTER MEMBRANE PROTEIN TOLC"/>
    <property type="match status" value="1"/>
</dbReference>
<accession>E4T7Y4</accession>
<dbReference type="GO" id="GO:0009279">
    <property type="term" value="C:cell outer membrane"/>
    <property type="evidence" value="ECO:0007669"/>
    <property type="project" value="UniProtKB-SubCell"/>
</dbReference>
<evidence type="ECO:0000313" key="8">
    <source>
        <dbReference type="EMBL" id="ADQ80828.1"/>
    </source>
</evidence>
<dbReference type="HOGENOM" id="CLU_012817_11_0_10"/>
<evidence type="ECO:0000256" key="2">
    <source>
        <dbReference type="ARBA" id="ARBA00007613"/>
    </source>
</evidence>
<reference key="1">
    <citation type="submission" date="2010-11" db="EMBL/GenBank/DDBJ databases">
        <title>The complete genome of Paludibacter propionicigenes DSM 17365.</title>
        <authorList>
            <consortium name="US DOE Joint Genome Institute (JGI-PGF)"/>
            <person name="Lucas S."/>
            <person name="Copeland A."/>
            <person name="Lapidus A."/>
            <person name="Bruce D."/>
            <person name="Goodwin L."/>
            <person name="Pitluck S."/>
            <person name="Kyrpides N."/>
            <person name="Mavromatis K."/>
            <person name="Ivanova N."/>
            <person name="Munk A.C."/>
            <person name="Brettin T."/>
            <person name="Detter J.C."/>
            <person name="Han C."/>
            <person name="Tapia R."/>
            <person name="Land M."/>
            <person name="Hauser L."/>
            <person name="Markowitz V."/>
            <person name="Cheng J.-F."/>
            <person name="Hugenholtz P."/>
            <person name="Woyke T."/>
            <person name="Wu D."/>
            <person name="Gronow S."/>
            <person name="Wellnitz S."/>
            <person name="Brambilla E."/>
            <person name="Klenk H.-P."/>
            <person name="Eisen J.A."/>
        </authorList>
    </citation>
    <scope>NUCLEOTIDE SEQUENCE</scope>
    <source>
        <strain>WB4</strain>
    </source>
</reference>
<evidence type="ECO:0000256" key="7">
    <source>
        <dbReference type="ARBA" id="ARBA00023237"/>
    </source>
</evidence>
<keyword evidence="4" id="KW-1134">Transmembrane beta strand</keyword>
<dbReference type="PANTHER" id="PTHR30026:SF20">
    <property type="entry name" value="OUTER MEMBRANE PROTEIN TOLC"/>
    <property type="match status" value="1"/>
</dbReference>
<dbReference type="GO" id="GO:1990281">
    <property type="term" value="C:efflux pump complex"/>
    <property type="evidence" value="ECO:0007669"/>
    <property type="project" value="TreeGrafter"/>
</dbReference>
<evidence type="ECO:0000256" key="3">
    <source>
        <dbReference type="ARBA" id="ARBA00022448"/>
    </source>
</evidence>
<dbReference type="KEGG" id="ppn:Palpr_2698"/>
<dbReference type="STRING" id="694427.Palpr_2698"/>
<dbReference type="EMBL" id="CP002345">
    <property type="protein sequence ID" value="ADQ80828.1"/>
    <property type="molecule type" value="Genomic_DNA"/>
</dbReference>
<name>E4T7Y4_PALPW</name>
<reference evidence="8 9" key="2">
    <citation type="journal article" date="2011" name="Stand. Genomic Sci.">
        <title>Complete genome sequence of Paludibacter propionicigenes type strain (WB4).</title>
        <authorList>
            <person name="Gronow S."/>
            <person name="Munk C."/>
            <person name="Lapidus A."/>
            <person name="Nolan M."/>
            <person name="Lucas S."/>
            <person name="Hammon N."/>
            <person name="Deshpande S."/>
            <person name="Cheng J.F."/>
            <person name="Tapia R."/>
            <person name="Han C."/>
            <person name="Goodwin L."/>
            <person name="Pitluck S."/>
            <person name="Liolios K."/>
            <person name="Ivanova N."/>
            <person name="Mavromatis K."/>
            <person name="Mikhailova N."/>
            <person name="Pati A."/>
            <person name="Chen A."/>
            <person name="Palaniappan K."/>
            <person name="Land M."/>
            <person name="Hauser L."/>
            <person name="Chang Y.J."/>
            <person name="Jeffries C.D."/>
            <person name="Brambilla E."/>
            <person name="Rohde M."/>
            <person name="Goker M."/>
            <person name="Detter J.C."/>
            <person name="Woyke T."/>
            <person name="Bristow J."/>
            <person name="Eisen J.A."/>
            <person name="Markowitz V."/>
            <person name="Hugenholtz P."/>
            <person name="Kyrpides N.C."/>
            <person name="Klenk H.P."/>
        </authorList>
    </citation>
    <scope>NUCLEOTIDE SEQUENCE [LARGE SCALE GENOMIC DNA]</scope>
    <source>
        <strain evidence="9">DSM 17365 / JCM 13257 / WB4</strain>
    </source>
</reference>
<protein>
    <submittedName>
        <fullName evidence="8">Outer membrane efflux protein</fullName>
    </submittedName>
</protein>
<dbReference type="SUPFAM" id="SSF56954">
    <property type="entry name" value="Outer membrane efflux proteins (OEP)"/>
    <property type="match status" value="1"/>
</dbReference>
<keyword evidence="3" id="KW-0813">Transport</keyword>
<dbReference type="AlphaFoldDB" id="E4T7Y4"/>
<dbReference type="Gene3D" id="1.20.1600.10">
    <property type="entry name" value="Outer membrane efflux proteins (OEP)"/>
    <property type="match status" value="1"/>
</dbReference>
<keyword evidence="7" id="KW-0998">Cell outer membrane</keyword>
<keyword evidence="5" id="KW-0812">Transmembrane</keyword>
<evidence type="ECO:0000256" key="5">
    <source>
        <dbReference type="ARBA" id="ARBA00022692"/>
    </source>
</evidence>
<dbReference type="InterPro" id="IPR051906">
    <property type="entry name" value="TolC-like"/>
</dbReference>
<keyword evidence="9" id="KW-1185">Reference proteome</keyword>
<evidence type="ECO:0000256" key="4">
    <source>
        <dbReference type="ARBA" id="ARBA00022452"/>
    </source>
</evidence>
<evidence type="ECO:0000313" key="9">
    <source>
        <dbReference type="Proteomes" id="UP000008718"/>
    </source>
</evidence>
<dbReference type="InterPro" id="IPR003423">
    <property type="entry name" value="OMP_efflux"/>
</dbReference>
<dbReference type="GO" id="GO:0015562">
    <property type="term" value="F:efflux transmembrane transporter activity"/>
    <property type="evidence" value="ECO:0007669"/>
    <property type="project" value="InterPro"/>
</dbReference>